<keyword evidence="1" id="KW-0472">Membrane</keyword>
<proteinExistence type="predicted"/>
<dbReference type="RefSeq" id="WP_322542411.1">
    <property type="nucleotide sequence ID" value="NZ_JAOBTT010000001.1"/>
</dbReference>
<reference evidence="4" key="1">
    <citation type="submission" date="2023-07" db="EMBL/GenBank/DDBJ databases">
        <title>Structural and functional analysis of rice phyllospheric bacteria for their antimicrobial properties and defense elicitation against blast disease.</title>
        <authorList>
            <person name="Sahu K.P."/>
            <person name="Asharani P."/>
            <person name="Kumar M."/>
            <person name="Reddy B."/>
            <person name="Kumar A."/>
        </authorList>
    </citation>
    <scope>NUCLEOTIDE SEQUENCE [LARGE SCALE GENOMIC DNA]</scope>
    <source>
        <strain evidence="4">OsEp_Plm_30P10</strain>
    </source>
</reference>
<feature type="transmembrane region" description="Helical" evidence="1">
    <location>
        <begin position="53"/>
        <end position="71"/>
    </location>
</feature>
<protein>
    <submittedName>
        <fullName evidence="3">HPP family protein</fullName>
    </submittedName>
</protein>
<feature type="domain" description="HPP transmembrane region" evidence="2">
    <location>
        <begin position="26"/>
        <end position="177"/>
    </location>
</feature>
<dbReference type="InterPro" id="IPR058581">
    <property type="entry name" value="TM_HPP"/>
</dbReference>
<comment type="caution">
    <text evidence="3">The sequence shown here is derived from an EMBL/GenBank/DDBJ whole genome shotgun (WGS) entry which is preliminary data.</text>
</comment>
<dbReference type="Pfam" id="PF04982">
    <property type="entry name" value="TM_HPP"/>
    <property type="match status" value="1"/>
</dbReference>
<feature type="transmembrane region" description="Helical" evidence="1">
    <location>
        <begin position="77"/>
        <end position="97"/>
    </location>
</feature>
<dbReference type="EMBL" id="JAOBTT010000001">
    <property type="protein sequence ID" value="MDZ7278432.1"/>
    <property type="molecule type" value="Genomic_DNA"/>
</dbReference>
<dbReference type="Proteomes" id="UP001288620">
    <property type="component" value="Unassembled WGS sequence"/>
</dbReference>
<organism evidence="3 4">
    <name type="scientific">Pantoea eucrina</name>
    <dbReference type="NCBI Taxonomy" id="472693"/>
    <lineage>
        <taxon>Bacteria</taxon>
        <taxon>Pseudomonadati</taxon>
        <taxon>Pseudomonadota</taxon>
        <taxon>Gammaproteobacteria</taxon>
        <taxon>Enterobacterales</taxon>
        <taxon>Erwiniaceae</taxon>
        <taxon>Pantoea</taxon>
    </lineage>
</organism>
<accession>A0ABU5LEU0</accession>
<keyword evidence="4" id="KW-1185">Reference proteome</keyword>
<dbReference type="InterPro" id="IPR007065">
    <property type="entry name" value="HPP"/>
</dbReference>
<feature type="transmembrane region" description="Helical" evidence="1">
    <location>
        <begin position="145"/>
        <end position="168"/>
    </location>
</feature>
<sequence>MFTPLFTAARVFCARLWPHPLPVGKKQRVIASVGTGLGLLITSLVSHALLGEVNLWFVAPMGASAVLLFGLPSSPLAQPWSIIGGNTVAAAIGVSVAQWVSDPAVACGVAAGMTMLAMFQLRCLHPPSGAIALTAVLGGDGVQQLGYHFIMAPVLINSLCLALLALLFNPLAGRRYPHPLANESQPQPIALATPITRDDLHQALESGELLDIDEADVQQLLQRAETIALRRLQQPASASVSKRRS</sequence>
<dbReference type="PANTHER" id="PTHR33741:SF5">
    <property type="entry name" value="TRANSMEMBRANE PROTEIN DDB_G0269096-RELATED"/>
    <property type="match status" value="1"/>
</dbReference>
<evidence type="ECO:0000256" key="1">
    <source>
        <dbReference type="SAM" id="Phobius"/>
    </source>
</evidence>
<keyword evidence="1" id="KW-1133">Transmembrane helix</keyword>
<evidence type="ECO:0000313" key="3">
    <source>
        <dbReference type="EMBL" id="MDZ7278432.1"/>
    </source>
</evidence>
<evidence type="ECO:0000313" key="4">
    <source>
        <dbReference type="Proteomes" id="UP001288620"/>
    </source>
</evidence>
<name>A0ABU5LEU0_9GAMM</name>
<evidence type="ECO:0000259" key="2">
    <source>
        <dbReference type="Pfam" id="PF04982"/>
    </source>
</evidence>
<dbReference type="PANTHER" id="PTHR33741">
    <property type="entry name" value="TRANSMEMBRANE PROTEIN DDB_G0269096-RELATED"/>
    <property type="match status" value="1"/>
</dbReference>
<keyword evidence="1" id="KW-0812">Transmembrane</keyword>
<gene>
    <name evidence="3" type="ORF">N4G40_09125</name>
</gene>
<feature type="transmembrane region" description="Helical" evidence="1">
    <location>
        <begin position="29"/>
        <end position="46"/>
    </location>
</feature>